<name>A0A9P6FDA1_9FUNG</name>
<evidence type="ECO:0000313" key="1">
    <source>
        <dbReference type="EMBL" id="KAF9548656.1"/>
    </source>
</evidence>
<reference evidence="1" key="1">
    <citation type="journal article" date="2020" name="Fungal Divers.">
        <title>Resolving the Mortierellaceae phylogeny through synthesis of multi-gene phylogenetics and phylogenomics.</title>
        <authorList>
            <person name="Vandepol N."/>
            <person name="Liber J."/>
            <person name="Desiro A."/>
            <person name="Na H."/>
            <person name="Kennedy M."/>
            <person name="Barry K."/>
            <person name="Grigoriev I.V."/>
            <person name="Miller A.N."/>
            <person name="O'Donnell K."/>
            <person name="Stajich J.E."/>
            <person name="Bonito G."/>
        </authorList>
    </citation>
    <scope>NUCLEOTIDE SEQUENCE</scope>
    <source>
        <strain evidence="1">NRRL 2591</strain>
    </source>
</reference>
<dbReference type="EMBL" id="JAAAXW010000027">
    <property type="protein sequence ID" value="KAF9548656.1"/>
    <property type="molecule type" value="Genomic_DNA"/>
</dbReference>
<protein>
    <submittedName>
        <fullName evidence="1">Uncharacterized protein</fullName>
    </submittedName>
</protein>
<proteinExistence type="predicted"/>
<dbReference type="Proteomes" id="UP000723463">
    <property type="component" value="Unassembled WGS sequence"/>
</dbReference>
<evidence type="ECO:0000313" key="2">
    <source>
        <dbReference type="Proteomes" id="UP000723463"/>
    </source>
</evidence>
<dbReference type="AlphaFoldDB" id="A0A9P6FDA1"/>
<comment type="caution">
    <text evidence="1">The sequence shown here is derived from an EMBL/GenBank/DDBJ whole genome shotgun (WGS) entry which is preliminary data.</text>
</comment>
<sequence>MPGADLVFHSTVFEQDGLENFLDFVPQLKVLKLVSLRHRRNSNEGYSGPRPLRHIQSPTMDLDFIHFSKQEWHSWPRNISPSFLKQLDVHTDRLTTLELYYAPRGLDLSSYLNTAALTIHDVLCMSDKVVHLKTLRTVVRLEDMDIHR</sequence>
<gene>
    <name evidence="1" type="ORF">EC957_005895</name>
</gene>
<accession>A0A9P6FDA1</accession>
<keyword evidence="2" id="KW-1185">Reference proteome</keyword>
<organism evidence="1 2">
    <name type="scientific">Mortierella hygrophila</name>
    <dbReference type="NCBI Taxonomy" id="979708"/>
    <lineage>
        <taxon>Eukaryota</taxon>
        <taxon>Fungi</taxon>
        <taxon>Fungi incertae sedis</taxon>
        <taxon>Mucoromycota</taxon>
        <taxon>Mortierellomycotina</taxon>
        <taxon>Mortierellomycetes</taxon>
        <taxon>Mortierellales</taxon>
        <taxon>Mortierellaceae</taxon>
        <taxon>Mortierella</taxon>
    </lineage>
</organism>